<dbReference type="SUPFAM" id="SSF53098">
    <property type="entry name" value="Ribonuclease H-like"/>
    <property type="match status" value="1"/>
</dbReference>
<dbReference type="PANTHER" id="PTHR47723:SF19">
    <property type="entry name" value="POLYNUCLEOTIDYL TRANSFERASE, RIBONUCLEASE H-LIKE SUPERFAMILY PROTEIN"/>
    <property type="match status" value="1"/>
</dbReference>
<dbReference type="InterPro" id="IPR036397">
    <property type="entry name" value="RNaseH_sf"/>
</dbReference>
<name>A0AAD1ZPQ9_9LAMI</name>
<dbReference type="InterPro" id="IPR044730">
    <property type="entry name" value="RNase_H-like_dom_plant"/>
</dbReference>
<evidence type="ECO:0000313" key="2">
    <source>
        <dbReference type="EMBL" id="CAI9773285.1"/>
    </source>
</evidence>
<dbReference type="PANTHER" id="PTHR47723">
    <property type="entry name" value="OS05G0353850 PROTEIN"/>
    <property type="match status" value="1"/>
</dbReference>
<protein>
    <recommendedName>
        <fullName evidence="1">RNase H type-1 domain-containing protein</fullName>
    </recommendedName>
</protein>
<gene>
    <name evidence="2" type="ORF">FPE_LOCUS20715</name>
</gene>
<dbReference type="InterPro" id="IPR053151">
    <property type="entry name" value="RNase_H-like"/>
</dbReference>
<keyword evidence="3" id="KW-1185">Reference proteome</keyword>
<dbReference type="Gene3D" id="3.30.420.10">
    <property type="entry name" value="Ribonuclease H-like superfamily/Ribonuclease H"/>
    <property type="match status" value="1"/>
</dbReference>
<dbReference type="Pfam" id="PF13456">
    <property type="entry name" value="RVT_3"/>
    <property type="match status" value="1"/>
</dbReference>
<feature type="domain" description="RNase H type-1" evidence="1">
    <location>
        <begin position="43"/>
        <end position="151"/>
    </location>
</feature>
<dbReference type="InterPro" id="IPR002156">
    <property type="entry name" value="RNaseH_domain"/>
</dbReference>
<evidence type="ECO:0000259" key="1">
    <source>
        <dbReference type="Pfam" id="PF13456"/>
    </source>
</evidence>
<accession>A0AAD1ZPQ9</accession>
<dbReference type="Proteomes" id="UP000834106">
    <property type="component" value="Chromosome 12"/>
</dbReference>
<sequence length="153" mass="16637">MSSTIDHAISKLHLFKGVKNQSGSALNKFCAWKTSPTGFLKLNVDGAIFHHLHKAGVGSVLRGQEGKVLMAASKGEREVANPETIEFLAVLRGLQFVLFMGISHLVLESDCLLVVSQLNDAESITLSPWGSIISDIRRLLLAFSDVIICHVID</sequence>
<proteinExistence type="predicted"/>
<reference evidence="2" key="1">
    <citation type="submission" date="2023-05" db="EMBL/GenBank/DDBJ databases">
        <authorList>
            <person name="Huff M."/>
        </authorList>
    </citation>
    <scope>NUCLEOTIDE SEQUENCE</scope>
</reference>
<dbReference type="GO" id="GO:0003676">
    <property type="term" value="F:nucleic acid binding"/>
    <property type="evidence" value="ECO:0007669"/>
    <property type="project" value="InterPro"/>
</dbReference>
<dbReference type="CDD" id="cd06222">
    <property type="entry name" value="RNase_H_like"/>
    <property type="match status" value="1"/>
</dbReference>
<evidence type="ECO:0000313" key="3">
    <source>
        <dbReference type="Proteomes" id="UP000834106"/>
    </source>
</evidence>
<dbReference type="GO" id="GO:0004523">
    <property type="term" value="F:RNA-DNA hybrid ribonuclease activity"/>
    <property type="evidence" value="ECO:0007669"/>
    <property type="project" value="InterPro"/>
</dbReference>
<dbReference type="AlphaFoldDB" id="A0AAD1ZPQ9"/>
<organism evidence="2 3">
    <name type="scientific">Fraxinus pennsylvanica</name>
    <dbReference type="NCBI Taxonomy" id="56036"/>
    <lineage>
        <taxon>Eukaryota</taxon>
        <taxon>Viridiplantae</taxon>
        <taxon>Streptophyta</taxon>
        <taxon>Embryophyta</taxon>
        <taxon>Tracheophyta</taxon>
        <taxon>Spermatophyta</taxon>
        <taxon>Magnoliopsida</taxon>
        <taxon>eudicotyledons</taxon>
        <taxon>Gunneridae</taxon>
        <taxon>Pentapetalae</taxon>
        <taxon>asterids</taxon>
        <taxon>lamiids</taxon>
        <taxon>Lamiales</taxon>
        <taxon>Oleaceae</taxon>
        <taxon>Oleeae</taxon>
        <taxon>Fraxinus</taxon>
    </lineage>
</organism>
<dbReference type="InterPro" id="IPR012337">
    <property type="entry name" value="RNaseH-like_sf"/>
</dbReference>
<dbReference type="EMBL" id="OU503047">
    <property type="protein sequence ID" value="CAI9773285.1"/>
    <property type="molecule type" value="Genomic_DNA"/>
</dbReference>